<dbReference type="GO" id="GO:0016036">
    <property type="term" value="P:cellular response to phosphate starvation"/>
    <property type="evidence" value="ECO:0007669"/>
    <property type="project" value="TreeGrafter"/>
</dbReference>
<feature type="transmembrane region" description="Helical" evidence="10">
    <location>
        <begin position="165"/>
        <end position="187"/>
    </location>
</feature>
<dbReference type="GO" id="GO:0005886">
    <property type="term" value="C:plasma membrane"/>
    <property type="evidence" value="ECO:0007669"/>
    <property type="project" value="UniProtKB-SubCell"/>
</dbReference>
<keyword evidence="4" id="KW-0597">Phosphoprotein</keyword>
<dbReference type="FunFam" id="3.30.565.10:FF:000006">
    <property type="entry name" value="Sensor histidine kinase WalK"/>
    <property type="match status" value="1"/>
</dbReference>
<keyword evidence="10" id="KW-0472">Membrane</keyword>
<protein>
    <recommendedName>
        <fullName evidence="3">histidine kinase</fullName>
        <ecNumber evidence="3">2.7.13.3</ecNumber>
    </recommendedName>
</protein>
<dbReference type="PROSITE" id="PS50109">
    <property type="entry name" value="HIS_KIN"/>
    <property type="match status" value="1"/>
</dbReference>
<dbReference type="EMBL" id="LGIQ01000011">
    <property type="protein sequence ID" value="KNB69351.1"/>
    <property type="molecule type" value="Genomic_DNA"/>
</dbReference>
<dbReference type="InterPro" id="IPR003661">
    <property type="entry name" value="HisK_dim/P_dom"/>
</dbReference>
<dbReference type="InterPro" id="IPR005467">
    <property type="entry name" value="His_kinase_dom"/>
</dbReference>
<reference evidence="14" key="1">
    <citation type="submission" date="2015-07" db="EMBL/GenBank/DDBJ databases">
        <title>Genome sequencing project for genomic taxonomy and phylogenomics of Bacillus-like bacteria.</title>
        <authorList>
            <person name="Liu B."/>
            <person name="Wang J."/>
            <person name="Zhu Y."/>
            <person name="Liu G."/>
            <person name="Chen Q."/>
            <person name="Chen Z."/>
            <person name="Lan J."/>
            <person name="Che J."/>
            <person name="Ge C."/>
            <person name="Shi H."/>
            <person name="Pan Z."/>
            <person name="Liu X."/>
        </authorList>
    </citation>
    <scope>NUCLEOTIDE SEQUENCE [LARGE SCALE GENOMIC DNA]</scope>
    <source>
        <strain evidence="14">DSM 9887</strain>
    </source>
</reference>
<dbReference type="CDD" id="cd00075">
    <property type="entry name" value="HATPase"/>
    <property type="match status" value="1"/>
</dbReference>
<reference evidence="13" key="2">
    <citation type="submission" date="2015-07" db="EMBL/GenBank/DDBJ databases">
        <title>MeaNS - Measles Nucleotide Surveillance Program.</title>
        <authorList>
            <person name="Tran T."/>
            <person name="Druce J."/>
        </authorList>
    </citation>
    <scope>NUCLEOTIDE SEQUENCE</scope>
    <source>
        <strain evidence="13">DSM 9887</strain>
    </source>
</reference>
<evidence type="ECO:0000256" key="3">
    <source>
        <dbReference type="ARBA" id="ARBA00012438"/>
    </source>
</evidence>
<keyword evidence="7 13" id="KW-0418">Kinase</keyword>
<evidence type="ECO:0000256" key="9">
    <source>
        <dbReference type="ARBA" id="ARBA00023012"/>
    </source>
</evidence>
<proteinExistence type="predicted"/>
<comment type="catalytic activity">
    <reaction evidence="1">
        <text>ATP + protein L-histidine = ADP + protein N-phospho-L-histidine.</text>
        <dbReference type="EC" id="2.7.13.3"/>
    </reaction>
</comment>
<evidence type="ECO:0000313" key="14">
    <source>
        <dbReference type="Proteomes" id="UP000036834"/>
    </source>
</evidence>
<gene>
    <name evidence="13" type="ORF">ADS79_25950</name>
    <name evidence="12" type="ORF">BRE01_44670</name>
</gene>
<dbReference type="AlphaFoldDB" id="A0A0K9YL19"/>
<dbReference type="InterPro" id="IPR004358">
    <property type="entry name" value="Sig_transdc_His_kin-like_C"/>
</dbReference>
<keyword evidence="10" id="KW-0812">Transmembrane</keyword>
<dbReference type="SUPFAM" id="SSF47384">
    <property type="entry name" value="Homodimeric domain of signal transducing histidine kinase"/>
    <property type="match status" value="1"/>
</dbReference>
<evidence type="ECO:0000313" key="15">
    <source>
        <dbReference type="Proteomes" id="UP000319578"/>
    </source>
</evidence>
<evidence type="ECO:0000259" key="11">
    <source>
        <dbReference type="PROSITE" id="PS50109"/>
    </source>
</evidence>
<dbReference type="InterPro" id="IPR003594">
    <property type="entry name" value="HATPase_dom"/>
</dbReference>
<dbReference type="GO" id="GO:0000155">
    <property type="term" value="F:phosphorelay sensor kinase activity"/>
    <property type="evidence" value="ECO:0007669"/>
    <property type="project" value="InterPro"/>
</dbReference>
<evidence type="ECO:0000256" key="8">
    <source>
        <dbReference type="ARBA" id="ARBA00022840"/>
    </source>
</evidence>
<dbReference type="Pfam" id="PF02518">
    <property type="entry name" value="HATPase_c"/>
    <property type="match status" value="1"/>
</dbReference>
<dbReference type="STRING" id="54915.ADS79_25950"/>
<dbReference type="PANTHER" id="PTHR45453">
    <property type="entry name" value="PHOSPHATE REGULON SENSOR PROTEIN PHOR"/>
    <property type="match status" value="1"/>
</dbReference>
<evidence type="ECO:0000256" key="10">
    <source>
        <dbReference type="SAM" id="Phobius"/>
    </source>
</evidence>
<dbReference type="EC" id="2.7.13.3" evidence="3"/>
<dbReference type="EMBL" id="BJON01000018">
    <property type="protein sequence ID" value="GED70765.1"/>
    <property type="molecule type" value="Genomic_DNA"/>
</dbReference>
<dbReference type="Proteomes" id="UP000036834">
    <property type="component" value="Unassembled WGS sequence"/>
</dbReference>
<comment type="caution">
    <text evidence="13">The sequence shown here is derived from an EMBL/GenBank/DDBJ whole genome shotgun (WGS) entry which is preliminary data.</text>
</comment>
<dbReference type="GO" id="GO:0004721">
    <property type="term" value="F:phosphoprotein phosphatase activity"/>
    <property type="evidence" value="ECO:0007669"/>
    <property type="project" value="TreeGrafter"/>
</dbReference>
<dbReference type="CDD" id="cd00082">
    <property type="entry name" value="HisKA"/>
    <property type="match status" value="1"/>
</dbReference>
<evidence type="ECO:0000256" key="2">
    <source>
        <dbReference type="ARBA" id="ARBA00004651"/>
    </source>
</evidence>
<evidence type="ECO:0000256" key="4">
    <source>
        <dbReference type="ARBA" id="ARBA00022553"/>
    </source>
</evidence>
<keyword evidence="10" id="KW-1133">Transmembrane helix</keyword>
<evidence type="ECO:0000256" key="6">
    <source>
        <dbReference type="ARBA" id="ARBA00022741"/>
    </source>
</evidence>
<sequence>MKNNNDLFRKTRTHLSVMNSFMLIIFLLLFIIGILGVLFYIIYNEQKLELEALTQQEINELQVSAPTGTSNHEGSLGNRGMYINYFLKANGDLIVGDEFLPSLRPVIIERVKGWNPDIIKVKYETFTYGNNQEIQFLIAAQNVFDKGAFVGTVYFGKDISYLWSMFQWFLAVLLGMSLLFAGIAIAIGQFMTSRAMKPITRSYRMQREFLANASHELRTPISILKSGLEVIDMEEGSKFSEFTFELLKDLQKETKSAAKMVSDLMLLARSDAGVQQISYESFEFSQMAEQVMRSIQGFAHVSQIKLNLQTQGSILLFADQERIKQLLYILLDNAVKYTPHGGEITLSYGLMDAEHTQKLCISVTDTGIGIESEHIAHIFDRFYRVDKNRSRESGGTGLGLAIAKWIVESHRGSIQVSSTPGAGTSFTILLPLK</sequence>
<dbReference type="SMART" id="SM00388">
    <property type="entry name" value="HisKA"/>
    <property type="match status" value="1"/>
</dbReference>
<keyword evidence="5" id="KW-0808">Transferase</keyword>
<reference evidence="12 15" key="3">
    <citation type="submission" date="2019-06" db="EMBL/GenBank/DDBJ databases">
        <title>Whole genome shotgun sequence of Brevibacillus reuszeri NBRC 15719.</title>
        <authorList>
            <person name="Hosoyama A."/>
            <person name="Uohara A."/>
            <person name="Ohji S."/>
            <person name="Ichikawa N."/>
        </authorList>
    </citation>
    <scope>NUCLEOTIDE SEQUENCE [LARGE SCALE GENOMIC DNA]</scope>
    <source>
        <strain evidence="12 15">NBRC 15719</strain>
    </source>
</reference>
<evidence type="ECO:0000256" key="7">
    <source>
        <dbReference type="ARBA" id="ARBA00022777"/>
    </source>
</evidence>
<dbReference type="Gene3D" id="1.10.287.130">
    <property type="match status" value="1"/>
</dbReference>
<dbReference type="GO" id="GO:0005524">
    <property type="term" value="F:ATP binding"/>
    <property type="evidence" value="ECO:0007669"/>
    <property type="project" value="UniProtKB-KW"/>
</dbReference>
<evidence type="ECO:0000256" key="1">
    <source>
        <dbReference type="ARBA" id="ARBA00000085"/>
    </source>
</evidence>
<dbReference type="SMART" id="SM00387">
    <property type="entry name" value="HATPase_c"/>
    <property type="match status" value="1"/>
</dbReference>
<feature type="transmembrane region" description="Helical" evidence="10">
    <location>
        <begin position="21"/>
        <end position="43"/>
    </location>
</feature>
<dbReference type="InterPro" id="IPR050351">
    <property type="entry name" value="BphY/WalK/GraS-like"/>
</dbReference>
<comment type="subcellular location">
    <subcellularLocation>
        <location evidence="2">Cell membrane</location>
        <topology evidence="2">Multi-pass membrane protein</topology>
    </subcellularLocation>
</comment>
<dbReference type="OrthoDB" id="9813151at2"/>
<dbReference type="Pfam" id="PF00512">
    <property type="entry name" value="HisKA"/>
    <property type="match status" value="1"/>
</dbReference>
<name>A0A0K9YL19_9BACL</name>
<dbReference type="Gene3D" id="3.30.565.10">
    <property type="entry name" value="Histidine kinase-like ATPase, C-terminal domain"/>
    <property type="match status" value="1"/>
</dbReference>
<dbReference type="PANTHER" id="PTHR45453:SF1">
    <property type="entry name" value="PHOSPHATE REGULON SENSOR PROTEIN PHOR"/>
    <property type="match status" value="1"/>
</dbReference>
<accession>A0A0K9YL19</accession>
<evidence type="ECO:0000256" key="5">
    <source>
        <dbReference type="ARBA" id="ARBA00022679"/>
    </source>
</evidence>
<dbReference type="InterPro" id="IPR036097">
    <property type="entry name" value="HisK_dim/P_sf"/>
</dbReference>
<keyword evidence="9" id="KW-0902">Two-component regulatory system</keyword>
<dbReference type="PATRIC" id="fig|54915.3.peg.4353"/>
<evidence type="ECO:0000313" key="13">
    <source>
        <dbReference type="EMBL" id="KNB69351.1"/>
    </source>
</evidence>
<dbReference type="SUPFAM" id="SSF55874">
    <property type="entry name" value="ATPase domain of HSP90 chaperone/DNA topoisomerase II/histidine kinase"/>
    <property type="match status" value="1"/>
</dbReference>
<feature type="domain" description="Histidine kinase" evidence="11">
    <location>
        <begin position="212"/>
        <end position="433"/>
    </location>
</feature>
<dbReference type="PRINTS" id="PR00344">
    <property type="entry name" value="BCTRLSENSOR"/>
</dbReference>
<keyword evidence="6" id="KW-0547">Nucleotide-binding</keyword>
<dbReference type="Proteomes" id="UP000319578">
    <property type="component" value="Unassembled WGS sequence"/>
</dbReference>
<evidence type="ECO:0000313" key="12">
    <source>
        <dbReference type="EMBL" id="GED70765.1"/>
    </source>
</evidence>
<dbReference type="InterPro" id="IPR036890">
    <property type="entry name" value="HATPase_C_sf"/>
</dbReference>
<keyword evidence="15" id="KW-1185">Reference proteome</keyword>
<dbReference type="RefSeq" id="WP_049741354.1">
    <property type="nucleotide sequence ID" value="NZ_BJON01000018.1"/>
</dbReference>
<organism evidence="13 14">
    <name type="scientific">Brevibacillus reuszeri</name>
    <dbReference type="NCBI Taxonomy" id="54915"/>
    <lineage>
        <taxon>Bacteria</taxon>
        <taxon>Bacillati</taxon>
        <taxon>Bacillota</taxon>
        <taxon>Bacilli</taxon>
        <taxon>Bacillales</taxon>
        <taxon>Paenibacillaceae</taxon>
        <taxon>Brevibacillus</taxon>
    </lineage>
</organism>
<keyword evidence="8" id="KW-0067">ATP-binding</keyword>